<dbReference type="InterPro" id="IPR051218">
    <property type="entry name" value="Sec_MonoDiacylglyc_Lipase"/>
</dbReference>
<evidence type="ECO:0000313" key="4">
    <source>
        <dbReference type="Proteomes" id="UP000190367"/>
    </source>
</evidence>
<dbReference type="Pfam" id="PF01764">
    <property type="entry name" value="Lipase_3"/>
    <property type="match status" value="1"/>
</dbReference>
<accession>A0A1T4T1E5</accession>
<keyword evidence="4" id="KW-1185">Reference proteome</keyword>
<dbReference type="GO" id="GO:0006629">
    <property type="term" value="P:lipid metabolic process"/>
    <property type="evidence" value="ECO:0007669"/>
    <property type="project" value="InterPro"/>
</dbReference>
<name>A0A1T4T1E5_9BACT</name>
<organism evidence="3 4">
    <name type="scientific">Chitinophaga eiseniae</name>
    <dbReference type="NCBI Taxonomy" id="634771"/>
    <lineage>
        <taxon>Bacteria</taxon>
        <taxon>Pseudomonadati</taxon>
        <taxon>Bacteroidota</taxon>
        <taxon>Chitinophagia</taxon>
        <taxon>Chitinophagales</taxon>
        <taxon>Chitinophagaceae</taxon>
        <taxon>Chitinophaga</taxon>
    </lineage>
</organism>
<keyword evidence="1" id="KW-0732">Signal</keyword>
<dbReference type="STRING" id="634771.SAMN04488128_103979"/>
<gene>
    <name evidence="3" type="ORF">SAMN04488128_103979</name>
</gene>
<dbReference type="Proteomes" id="UP000190367">
    <property type="component" value="Unassembled WGS sequence"/>
</dbReference>
<dbReference type="RefSeq" id="WP_078671291.1">
    <property type="nucleotide sequence ID" value="NZ_FUWZ01000003.1"/>
</dbReference>
<proteinExistence type="predicted"/>
<feature type="domain" description="Fungal lipase-type" evidence="2">
    <location>
        <begin position="87"/>
        <end position="239"/>
    </location>
</feature>
<dbReference type="AlphaFoldDB" id="A0A1T4T1E5"/>
<feature type="signal peptide" evidence="1">
    <location>
        <begin position="1"/>
        <end position="21"/>
    </location>
</feature>
<dbReference type="PANTHER" id="PTHR45856">
    <property type="entry name" value="ALPHA/BETA-HYDROLASES SUPERFAMILY PROTEIN"/>
    <property type="match status" value="1"/>
</dbReference>
<dbReference type="OrthoDB" id="927373at2"/>
<dbReference type="EMBL" id="FUWZ01000003">
    <property type="protein sequence ID" value="SKA34275.1"/>
    <property type="molecule type" value="Genomic_DNA"/>
</dbReference>
<dbReference type="InterPro" id="IPR002921">
    <property type="entry name" value="Fungal_lipase-type"/>
</dbReference>
<evidence type="ECO:0000313" key="3">
    <source>
        <dbReference type="EMBL" id="SKA34275.1"/>
    </source>
</evidence>
<dbReference type="CDD" id="cd00519">
    <property type="entry name" value="Lipase_3"/>
    <property type="match status" value="1"/>
</dbReference>
<protein>
    <submittedName>
        <fullName evidence="3">Lipase (Class 3)</fullName>
    </submittedName>
</protein>
<dbReference type="PANTHER" id="PTHR45856:SF11">
    <property type="entry name" value="FUNGAL LIPASE-LIKE DOMAIN-CONTAINING PROTEIN"/>
    <property type="match status" value="1"/>
</dbReference>
<feature type="chain" id="PRO_5012436743" evidence="1">
    <location>
        <begin position="22"/>
        <end position="367"/>
    </location>
</feature>
<evidence type="ECO:0000256" key="1">
    <source>
        <dbReference type="SAM" id="SignalP"/>
    </source>
</evidence>
<sequence>MMFRISLVCFLFLVFTVKALSAQHLAPHFNPREYHELLDLSSLQRDTSLEQSNAKAPENFRVVYRSPETGLKNRWDFWVNRSRGLGVISIRGTNGTATSWMENFYAGMISAKGTLQLNDSTTFSYKLAEDDKAFVHAGWLLGLGAMAPDIVQQIKHAYQEGIHEFIITGHSQGGAIAFLVRSYLQYFDGLPKDIVFKTYCSAAPKPGNLFYAYDYDYITRGGWGLRVVNGRDWVPEVPFSIQTPTDFSTINPFADIKKAFRKQKFPARVALSYMYGRLNRPARKASRRFQRVLGKMVYGRVKKVLPEYNRPIFVNSHNYTPAGTPVILYPVKGYDEKFPFDGKNIFVHHSIDAYRWALDHIYPAGGH</sequence>
<reference evidence="4" key="1">
    <citation type="submission" date="2017-02" db="EMBL/GenBank/DDBJ databases">
        <authorList>
            <person name="Varghese N."/>
            <person name="Submissions S."/>
        </authorList>
    </citation>
    <scope>NUCLEOTIDE SEQUENCE [LARGE SCALE GENOMIC DNA]</scope>
    <source>
        <strain evidence="4">DSM 22224</strain>
    </source>
</reference>
<dbReference type="Gene3D" id="3.40.50.1820">
    <property type="entry name" value="alpha/beta hydrolase"/>
    <property type="match status" value="1"/>
</dbReference>
<dbReference type="SUPFAM" id="SSF53474">
    <property type="entry name" value="alpha/beta-Hydrolases"/>
    <property type="match status" value="1"/>
</dbReference>
<evidence type="ECO:0000259" key="2">
    <source>
        <dbReference type="Pfam" id="PF01764"/>
    </source>
</evidence>
<dbReference type="InterPro" id="IPR029058">
    <property type="entry name" value="AB_hydrolase_fold"/>
</dbReference>